<dbReference type="GO" id="GO:0010043">
    <property type="term" value="P:response to zinc ion"/>
    <property type="evidence" value="ECO:0007669"/>
    <property type="project" value="TreeGrafter"/>
</dbReference>
<comment type="subcellular location">
    <subcellularLocation>
        <location evidence="6">Cell membrane</location>
        <topology evidence="6">Multi-pass membrane protein</topology>
    </subcellularLocation>
    <subcellularLocation>
        <location evidence="1">Membrane</location>
        <topology evidence="1">Multi-pass membrane protein</topology>
    </subcellularLocation>
</comment>
<dbReference type="Proteomes" id="UP000007472">
    <property type="component" value="Chromosome"/>
</dbReference>
<evidence type="ECO:0000256" key="4">
    <source>
        <dbReference type="ARBA" id="ARBA00022989"/>
    </source>
</evidence>
<keyword evidence="6" id="KW-0813">Transport</keyword>
<keyword evidence="3 6" id="KW-0812">Transmembrane</keyword>
<dbReference type="KEGG" id="teq:TEQUI_0773"/>
<feature type="transmembrane region" description="Helical" evidence="7">
    <location>
        <begin position="177"/>
        <end position="195"/>
    </location>
</feature>
<dbReference type="InterPro" id="IPR037294">
    <property type="entry name" value="ABC_BtuC-like"/>
</dbReference>
<proteinExistence type="inferred from homology"/>
<dbReference type="GO" id="GO:0055085">
    <property type="term" value="P:transmembrane transport"/>
    <property type="evidence" value="ECO:0007669"/>
    <property type="project" value="InterPro"/>
</dbReference>
<dbReference type="Pfam" id="PF00950">
    <property type="entry name" value="ABC-3"/>
    <property type="match status" value="1"/>
</dbReference>
<dbReference type="PANTHER" id="PTHR30477">
    <property type="entry name" value="ABC-TRANSPORTER METAL-BINDING PROTEIN"/>
    <property type="match status" value="1"/>
</dbReference>
<keyword evidence="4 7" id="KW-1133">Transmembrane helix</keyword>
<dbReference type="PANTHER" id="PTHR30477:SF13">
    <property type="entry name" value="IRON TRANSPORT SYSTEM MEMBRANE PROTEIN HI_0360-RELATED"/>
    <property type="match status" value="1"/>
</dbReference>
<sequence length="286" mass="30861">MYEFFIEPFIVDLTMSYALVAGLFLCISASMLGVFLVIRRMSLVADAMSHALLPGVAIGMMLAGSTSLVVLAGGVIAGLIVAIGAGVIMRNTHLKEDASFATTYILSLSLGMILVGNDGHELSHILFGSIYNIADIDIWVILIVSSVTMILLALFYRPIVMECLDPLFMRMDGGLGRFTHILFLVMLAFNLVAGYKVLGTLLVVSVMLLPAITSTFITRSLEKQILLSSLISILILYFGLVIAYNFNLPPSAIIALLGGVCYLLALFFGSQKGILRRTSKIQASPV</sequence>
<feature type="transmembrane region" description="Helical" evidence="7">
    <location>
        <begin position="100"/>
        <end position="116"/>
    </location>
</feature>
<dbReference type="Gene3D" id="1.10.3470.10">
    <property type="entry name" value="ABC transporter involved in vitamin B12 uptake, BtuC"/>
    <property type="match status" value="1"/>
</dbReference>
<evidence type="ECO:0000256" key="6">
    <source>
        <dbReference type="RuleBase" id="RU003943"/>
    </source>
</evidence>
<comment type="similarity">
    <text evidence="2 6">Belongs to the ABC-3 integral membrane protein family.</text>
</comment>
<feature type="transmembrane region" description="Helical" evidence="7">
    <location>
        <begin position="136"/>
        <end position="156"/>
    </location>
</feature>
<feature type="transmembrane region" description="Helical" evidence="7">
    <location>
        <begin position="68"/>
        <end position="88"/>
    </location>
</feature>
<feature type="transmembrane region" description="Helical" evidence="7">
    <location>
        <begin position="252"/>
        <end position="270"/>
    </location>
</feature>
<keyword evidence="5 7" id="KW-0472">Membrane</keyword>
<accession>A0A654KH02</accession>
<dbReference type="AlphaFoldDB" id="A0A654KH02"/>
<feature type="transmembrane region" description="Helical" evidence="7">
    <location>
        <begin position="225"/>
        <end position="246"/>
    </location>
</feature>
<evidence type="ECO:0000256" key="5">
    <source>
        <dbReference type="ARBA" id="ARBA00023136"/>
    </source>
</evidence>
<evidence type="ECO:0000313" key="9">
    <source>
        <dbReference type="Proteomes" id="UP000007472"/>
    </source>
</evidence>
<feature type="transmembrane region" description="Helical" evidence="7">
    <location>
        <begin position="15"/>
        <end position="36"/>
    </location>
</feature>
<evidence type="ECO:0000256" key="1">
    <source>
        <dbReference type="ARBA" id="ARBA00004141"/>
    </source>
</evidence>
<dbReference type="EMBL" id="CP002456">
    <property type="protein sequence ID" value="ADU91711.1"/>
    <property type="molecule type" value="Genomic_DNA"/>
</dbReference>
<dbReference type="InterPro" id="IPR001626">
    <property type="entry name" value="ABC_TroCD"/>
</dbReference>
<gene>
    <name evidence="8" type="ordered locus">TEQUI_0773</name>
</gene>
<reference evidence="8 9" key="1">
    <citation type="journal article" date="2011" name="J. Bacteriol.">
        <title>Genome sequence of Taylorella equigenitalis MCE9, the causative agent of contagious equine metritis.</title>
        <authorList>
            <person name="Hebert L."/>
            <person name="Moumen B."/>
            <person name="Duquesne F."/>
            <person name="Breuil M.F."/>
            <person name="Laugier C."/>
            <person name="Batto J.M."/>
            <person name="Renault P."/>
            <person name="Petry S."/>
        </authorList>
    </citation>
    <scope>NUCLEOTIDE SEQUENCE [LARGE SCALE GENOMIC DNA]</scope>
    <source>
        <strain evidence="8 9">MCE9</strain>
    </source>
</reference>
<protein>
    <submittedName>
        <fullName evidence="8">Zinc ABC transporter, inner membrane permease protein ZnuB</fullName>
    </submittedName>
</protein>
<evidence type="ECO:0000256" key="2">
    <source>
        <dbReference type="ARBA" id="ARBA00008034"/>
    </source>
</evidence>
<dbReference type="GO" id="GO:0043190">
    <property type="term" value="C:ATP-binding cassette (ABC) transporter complex"/>
    <property type="evidence" value="ECO:0007669"/>
    <property type="project" value="InterPro"/>
</dbReference>
<evidence type="ECO:0000313" key="8">
    <source>
        <dbReference type="EMBL" id="ADU91711.1"/>
    </source>
</evidence>
<organism evidence="8 9">
    <name type="scientific">Taylorella equigenitalis (strain MCE9)</name>
    <dbReference type="NCBI Taxonomy" id="937774"/>
    <lineage>
        <taxon>Bacteria</taxon>
        <taxon>Pseudomonadati</taxon>
        <taxon>Pseudomonadota</taxon>
        <taxon>Betaproteobacteria</taxon>
        <taxon>Burkholderiales</taxon>
        <taxon>Alcaligenaceae</taxon>
        <taxon>Taylorella</taxon>
    </lineage>
</organism>
<evidence type="ECO:0000256" key="3">
    <source>
        <dbReference type="ARBA" id="ARBA00022692"/>
    </source>
</evidence>
<name>A0A654KH02_TAYEM</name>
<dbReference type="SUPFAM" id="SSF81345">
    <property type="entry name" value="ABC transporter involved in vitamin B12 uptake, BtuC"/>
    <property type="match status" value="1"/>
</dbReference>
<evidence type="ECO:0000256" key="7">
    <source>
        <dbReference type="SAM" id="Phobius"/>
    </source>
</evidence>